<evidence type="ECO:0000313" key="3">
    <source>
        <dbReference type="Proteomes" id="UP000823935"/>
    </source>
</evidence>
<accession>A0A9D1JLG8</accession>
<dbReference type="InterPro" id="IPR007421">
    <property type="entry name" value="Schlafen_AlbA_2_dom"/>
</dbReference>
<gene>
    <name evidence="2" type="ORF">IAB44_17050</name>
</gene>
<reference evidence="2" key="1">
    <citation type="submission" date="2020-10" db="EMBL/GenBank/DDBJ databases">
        <authorList>
            <person name="Gilroy R."/>
        </authorList>
    </citation>
    <scope>NUCLEOTIDE SEQUENCE</scope>
    <source>
        <strain evidence="2">CHK190-19873</strain>
    </source>
</reference>
<name>A0A9D1JLG8_9FIRM</name>
<evidence type="ECO:0000259" key="1">
    <source>
        <dbReference type="Pfam" id="PF04326"/>
    </source>
</evidence>
<sequence length="108" mass="12073">MINIGMETEQIEYKKTTGELKEAITSIVAILNKHGSGELYFGVRNNGDVLGQAINDETLRKVSQAIKNHITPAIFPEINSLILPTMLLASDRLMKILLCHRKCIQSYC</sequence>
<dbReference type="EMBL" id="DVIQ01000114">
    <property type="protein sequence ID" value="HIS33230.1"/>
    <property type="molecule type" value="Genomic_DNA"/>
</dbReference>
<proteinExistence type="predicted"/>
<feature type="domain" description="Schlafen AlbA-2" evidence="1">
    <location>
        <begin position="7"/>
        <end position="85"/>
    </location>
</feature>
<dbReference type="AlphaFoldDB" id="A0A9D1JLG8"/>
<dbReference type="GO" id="GO:0005524">
    <property type="term" value="F:ATP binding"/>
    <property type="evidence" value="ECO:0007669"/>
    <property type="project" value="UniProtKB-KW"/>
</dbReference>
<protein>
    <submittedName>
        <fullName evidence="2">ATP-binding protein</fullName>
    </submittedName>
</protein>
<reference evidence="2" key="2">
    <citation type="journal article" date="2021" name="PeerJ">
        <title>Extensive microbial diversity within the chicken gut microbiome revealed by metagenomics and culture.</title>
        <authorList>
            <person name="Gilroy R."/>
            <person name="Ravi A."/>
            <person name="Getino M."/>
            <person name="Pursley I."/>
            <person name="Horton D.L."/>
            <person name="Alikhan N.F."/>
            <person name="Baker D."/>
            <person name="Gharbi K."/>
            <person name="Hall N."/>
            <person name="Watson M."/>
            <person name="Adriaenssens E.M."/>
            <person name="Foster-Nyarko E."/>
            <person name="Jarju S."/>
            <person name="Secka A."/>
            <person name="Antonio M."/>
            <person name="Oren A."/>
            <person name="Chaudhuri R.R."/>
            <person name="La Ragione R."/>
            <person name="Hildebrand F."/>
            <person name="Pallen M.J."/>
        </authorList>
    </citation>
    <scope>NUCLEOTIDE SEQUENCE</scope>
    <source>
        <strain evidence="2">CHK190-19873</strain>
    </source>
</reference>
<dbReference type="Gene3D" id="3.30.950.30">
    <property type="entry name" value="Schlafen, AAA domain"/>
    <property type="match status" value="1"/>
</dbReference>
<comment type="caution">
    <text evidence="2">The sequence shown here is derived from an EMBL/GenBank/DDBJ whole genome shotgun (WGS) entry which is preliminary data.</text>
</comment>
<evidence type="ECO:0000313" key="2">
    <source>
        <dbReference type="EMBL" id="HIS33230.1"/>
    </source>
</evidence>
<keyword evidence="2" id="KW-0067">ATP-binding</keyword>
<dbReference type="Pfam" id="PF04326">
    <property type="entry name" value="SLFN_AlbA_2"/>
    <property type="match status" value="1"/>
</dbReference>
<organism evidence="2 3">
    <name type="scientific">Candidatus Limivivens intestinipullorum</name>
    <dbReference type="NCBI Taxonomy" id="2840858"/>
    <lineage>
        <taxon>Bacteria</taxon>
        <taxon>Bacillati</taxon>
        <taxon>Bacillota</taxon>
        <taxon>Clostridia</taxon>
        <taxon>Lachnospirales</taxon>
        <taxon>Lachnospiraceae</taxon>
        <taxon>Lachnospiraceae incertae sedis</taxon>
        <taxon>Candidatus Limivivens</taxon>
    </lineage>
</organism>
<keyword evidence="2" id="KW-0547">Nucleotide-binding</keyword>
<dbReference type="InterPro" id="IPR038461">
    <property type="entry name" value="Schlafen_AlbA_2_dom_sf"/>
</dbReference>
<dbReference type="Proteomes" id="UP000823935">
    <property type="component" value="Unassembled WGS sequence"/>
</dbReference>